<evidence type="ECO:0000313" key="1">
    <source>
        <dbReference type="EMBL" id="KAK3285841.1"/>
    </source>
</evidence>
<evidence type="ECO:0000313" key="2">
    <source>
        <dbReference type="Proteomes" id="UP001190700"/>
    </source>
</evidence>
<protein>
    <submittedName>
        <fullName evidence="1">Uncharacterized protein</fullName>
    </submittedName>
</protein>
<accession>A0AAE0LHR7</accession>
<keyword evidence="2" id="KW-1185">Reference proteome</keyword>
<dbReference type="EMBL" id="LGRX02001606">
    <property type="protein sequence ID" value="KAK3285841.1"/>
    <property type="molecule type" value="Genomic_DNA"/>
</dbReference>
<organism evidence="1 2">
    <name type="scientific">Cymbomonas tetramitiformis</name>
    <dbReference type="NCBI Taxonomy" id="36881"/>
    <lineage>
        <taxon>Eukaryota</taxon>
        <taxon>Viridiplantae</taxon>
        <taxon>Chlorophyta</taxon>
        <taxon>Pyramimonadophyceae</taxon>
        <taxon>Pyramimonadales</taxon>
        <taxon>Pyramimonadaceae</taxon>
        <taxon>Cymbomonas</taxon>
    </lineage>
</organism>
<dbReference type="AlphaFoldDB" id="A0AAE0LHR7"/>
<comment type="caution">
    <text evidence="1">The sequence shown here is derived from an EMBL/GenBank/DDBJ whole genome shotgun (WGS) entry which is preliminary data.</text>
</comment>
<proteinExistence type="predicted"/>
<gene>
    <name evidence="1" type="ORF">CYMTET_6569</name>
</gene>
<sequence length="182" mass="16867">MAEAVAAKAMPVDTVDWEAVVLTVASEVAVSGVAARRCTPSRHTRYRFVSPSRLPAALAMVAEVAKPSAAVPGSAAGSGGASGVKGNGGGVGGGGGEANSEADADAVVAVAEAKANSEAVVADSAAVAGAGAGAGANGEGELGGGGGGGGDGKPVAGAGRRGAAVAVDCTTHCVASHASFVT</sequence>
<dbReference type="Proteomes" id="UP001190700">
    <property type="component" value="Unassembled WGS sequence"/>
</dbReference>
<name>A0AAE0LHR7_9CHLO</name>
<reference evidence="1 2" key="1">
    <citation type="journal article" date="2015" name="Genome Biol. Evol.">
        <title>Comparative Genomics of a Bacterivorous Green Alga Reveals Evolutionary Causalities and Consequences of Phago-Mixotrophic Mode of Nutrition.</title>
        <authorList>
            <person name="Burns J.A."/>
            <person name="Paasch A."/>
            <person name="Narechania A."/>
            <person name="Kim E."/>
        </authorList>
    </citation>
    <scope>NUCLEOTIDE SEQUENCE [LARGE SCALE GENOMIC DNA]</scope>
    <source>
        <strain evidence="1 2">PLY_AMNH</strain>
    </source>
</reference>